<reference evidence="16 17" key="1">
    <citation type="submission" date="2023-08" db="EMBL/GenBank/DDBJ databases">
        <title>Black Yeasts Isolated from many extreme environments.</title>
        <authorList>
            <person name="Coleine C."/>
            <person name="Stajich J.E."/>
            <person name="Selbmann L."/>
        </authorList>
    </citation>
    <scope>NUCLEOTIDE SEQUENCE [LARGE SCALE GENOMIC DNA]</scope>
    <source>
        <strain evidence="16 17">CCFEE 536</strain>
    </source>
</reference>
<organism evidence="16 17">
    <name type="scientific">Cryomyces antarcticus</name>
    <dbReference type="NCBI Taxonomy" id="329879"/>
    <lineage>
        <taxon>Eukaryota</taxon>
        <taxon>Fungi</taxon>
        <taxon>Dikarya</taxon>
        <taxon>Ascomycota</taxon>
        <taxon>Pezizomycotina</taxon>
        <taxon>Dothideomycetes</taxon>
        <taxon>Dothideomycetes incertae sedis</taxon>
        <taxon>Cryomyces</taxon>
    </lineage>
</organism>
<dbReference type="GO" id="GO:0106073">
    <property type="term" value="F:dolichyl pyrophosphate Glc2Man9GlcNAc2 alpha-1,2-glucosyltransferase activity"/>
    <property type="evidence" value="ECO:0007669"/>
    <property type="project" value="UniProtKB-EC"/>
</dbReference>
<keyword evidence="8 15" id="KW-0812">Transmembrane</keyword>
<proteinExistence type="inferred from homology"/>
<name>A0ABR0LY93_9PEZI</name>
<sequence>MLTEWHAVAPVAITALGQLSWLWLDNVSTIVPDPYLDEVFHIRQAQTYCAGDFARWDPKITTPPGLYILSYAVFKVTGRCSTFELRALNLFLILGVYLVTLLISTGQSSSMQQQVESRAISRIKRDHRPSQHSRLQATLYQGHTALNVALFPPLFFFSALYYTDVASTLLVLLSYYHFIKSYHNGGPGLVSNVLTVLYGTTSLLFRQTNIFWVALFPAGLAVVGALKDMTIKQRELGEAKSNALSEVLRTSWEDSVVYDIPVRNAYVEDYMKVALSLAVTTVRNVQTVFKVLVPYLTILGIFGAFVLWNGGVVLGDKSNHIATLHLPQMLYLWPYVTFFSFPLIYPYFLQGFIALIAGTPTARSLEFLLVFSRNRVLPRFHVAAGFLLAALPVVHFNTIVHPFTLADNRHYMFYVFRLLTRYPVTKYLAAPVYFVCGWAIVQSLGGPLRQMFSAENPTSASSQFKANRGERMLSRPSEGESCKVSFVVIWLATTTLTLVTAPLVEPRYFILPWLMWRLNVPSPASSSLPKNNGESGASASQTSKGWADIKSVLWSKHDHRLWLETAWFLIVNAVTGHVFLYRTFEWPQEPGRVQRFMW</sequence>
<evidence type="ECO:0000256" key="6">
    <source>
        <dbReference type="ARBA" id="ARBA00022676"/>
    </source>
</evidence>
<feature type="transmembrane region" description="Helical" evidence="15">
    <location>
        <begin position="332"/>
        <end position="359"/>
    </location>
</feature>
<feature type="transmembrane region" description="Helical" evidence="15">
    <location>
        <begin position="87"/>
        <end position="106"/>
    </location>
</feature>
<keyword evidence="10 15" id="KW-1133">Transmembrane helix</keyword>
<comment type="pathway">
    <text evidence="2">Protein modification; protein glycosylation.</text>
</comment>
<dbReference type="Pfam" id="PF04922">
    <property type="entry name" value="DIE2_ALG10"/>
    <property type="match status" value="1"/>
</dbReference>
<evidence type="ECO:0000256" key="14">
    <source>
        <dbReference type="ARBA" id="ARBA00048064"/>
    </source>
</evidence>
<feature type="transmembrane region" description="Helical" evidence="15">
    <location>
        <begin position="154"/>
        <end position="176"/>
    </location>
</feature>
<keyword evidence="7 16" id="KW-0808">Transferase</keyword>
<comment type="caution">
    <text evidence="16">The sequence shown here is derived from an EMBL/GenBank/DDBJ whole genome shotgun (WGS) entry which is preliminary data.</text>
</comment>
<evidence type="ECO:0000256" key="4">
    <source>
        <dbReference type="ARBA" id="ARBA00011967"/>
    </source>
</evidence>
<keyword evidence="6 16" id="KW-0328">Glycosyltransferase</keyword>
<feature type="transmembrane region" description="Helical" evidence="15">
    <location>
        <begin position="210"/>
        <end position="226"/>
    </location>
</feature>
<evidence type="ECO:0000256" key="15">
    <source>
        <dbReference type="SAM" id="Phobius"/>
    </source>
</evidence>
<evidence type="ECO:0000256" key="10">
    <source>
        <dbReference type="ARBA" id="ARBA00022989"/>
    </source>
</evidence>
<evidence type="ECO:0000256" key="9">
    <source>
        <dbReference type="ARBA" id="ARBA00022824"/>
    </source>
</evidence>
<feature type="transmembrane region" description="Helical" evidence="15">
    <location>
        <begin position="292"/>
        <end position="312"/>
    </location>
</feature>
<evidence type="ECO:0000256" key="12">
    <source>
        <dbReference type="ARBA" id="ARBA00032069"/>
    </source>
</evidence>
<evidence type="ECO:0000256" key="13">
    <source>
        <dbReference type="ARBA" id="ARBA00044727"/>
    </source>
</evidence>
<comment type="similarity">
    <text evidence="3">Belongs to the ALG10 glucosyltransferase family.</text>
</comment>
<dbReference type="EMBL" id="JAVRRA010008475">
    <property type="protein sequence ID" value="KAK5256573.1"/>
    <property type="molecule type" value="Genomic_DNA"/>
</dbReference>
<dbReference type="Proteomes" id="UP001357485">
    <property type="component" value="Unassembled WGS sequence"/>
</dbReference>
<keyword evidence="11 15" id="KW-0472">Membrane</keyword>
<evidence type="ECO:0000256" key="8">
    <source>
        <dbReference type="ARBA" id="ARBA00022692"/>
    </source>
</evidence>
<dbReference type="PANTHER" id="PTHR12989:SF10">
    <property type="entry name" value="DOL-P-GLC:GLC(2)MAN(9)GLCNAC(2)-PP-DOL ALPHA-1,2-GLUCOSYLTRANSFERASE-RELATED"/>
    <property type="match status" value="1"/>
</dbReference>
<evidence type="ECO:0000256" key="7">
    <source>
        <dbReference type="ARBA" id="ARBA00022679"/>
    </source>
</evidence>
<evidence type="ECO:0000256" key="1">
    <source>
        <dbReference type="ARBA" id="ARBA00004477"/>
    </source>
</evidence>
<comment type="function">
    <text evidence="13">Dol-P-Glc:Glc(2)Man(9)GlcNAc(2)-PP-Dol alpha-1,2-glucosyltransferase that operates in the biosynthetic pathway of dolichol-linked oligosaccharides, the glycan precursors employed in protein asparagine (N)-glycosylation. The assembly of dolichol-linked oligosaccharides begins on the cytosolic side of the endoplasmic reticulum membrane and finishes in its lumen. The sequential addition of sugars to dolichol pyrophosphate produces dolichol-linked oligosaccharides containing fourteen sugars, including two GlcNAcs, nine mannoses and three glucoses. Once assembled, the oligosaccharide is transferred from the lipid to nascent proteins by oligosaccharyltransferases. In the lumen of the endoplasmic reticulum, adds the third and last glucose residue from dolichyl phosphate glucose (Dol-P-Glc) onto the lipid-linked oligosaccharide intermediate Glc(2)Man(9)GlcNAc(2)-PP-Dol to produce Glc(3)Man(9)GlcNAc(2)-PP-Dol.</text>
</comment>
<evidence type="ECO:0000313" key="17">
    <source>
        <dbReference type="Proteomes" id="UP001357485"/>
    </source>
</evidence>
<feature type="transmembrane region" description="Helical" evidence="15">
    <location>
        <begin position="380"/>
        <end position="404"/>
    </location>
</feature>
<comment type="catalytic activity">
    <reaction evidence="14">
        <text>an alpha-D-Glc-(1-&gt;3)-alpha-D-Glc-(1-&gt;3)-alpha-D-Man-(1-&gt;2)-alpha-D-Man-(1-&gt;2)-alpha-D-Man-(1-&gt;3)-[alpha-D-Man-(1-&gt;2)-alpha-D-Man-(1-&gt;3)-[alpha-D-Man-(1-&gt;2)-alpha-D-Man-(1-&gt;6)]-alpha-D-Man-(1-&gt;6)]-beta-D-Man-(1-&gt;4)-beta-D-GlcNAc-(1-&gt;4)-alpha-D-GlcNAc-diphospho-di-trans,poly-cis-dolichol + a di-trans,poly-cis-dolichyl beta-D-glucosyl phosphate = a alpha-D-Glc-(1-&gt;2)-alpha-D-Glc-(1-&gt;3)-alpha-D-Glc-(1-&gt;3)-alpha-D-Man-(1-&gt;2)-alpha-D-Man-(1-&gt;2)-alpha-D-Man-(1-&gt;3)-[alpha-D-Man-(1-&gt;2)-alpha-D-Man-(1-&gt;3)-[alpha-D-Man-(1-&gt;2)-alpha-D-Man-(1-&gt;6)]-alpha-D-Man-(1-&gt;6)]-beta-D-Man-(1-&gt;4)-beta-D-GlcNAc-(1-&gt;4)-alpha-D-GlcNAc-diphospho-di-trans,poly-cis-dolichol + a di-trans,poly-cis-dolichyl phosphate + H(+)</text>
        <dbReference type="Rhea" id="RHEA:29543"/>
        <dbReference type="Rhea" id="RHEA-COMP:19498"/>
        <dbReference type="Rhea" id="RHEA-COMP:19502"/>
        <dbReference type="Rhea" id="RHEA-COMP:19512"/>
        <dbReference type="Rhea" id="RHEA-COMP:19522"/>
        <dbReference type="ChEBI" id="CHEBI:15378"/>
        <dbReference type="ChEBI" id="CHEBI:57525"/>
        <dbReference type="ChEBI" id="CHEBI:57683"/>
        <dbReference type="ChEBI" id="CHEBI:132522"/>
        <dbReference type="ChEBI" id="CHEBI:132523"/>
        <dbReference type="EC" id="2.4.1.256"/>
    </reaction>
    <physiologicalReaction direction="left-to-right" evidence="14">
        <dbReference type="Rhea" id="RHEA:29544"/>
    </physiologicalReaction>
</comment>
<evidence type="ECO:0000256" key="5">
    <source>
        <dbReference type="ARBA" id="ARBA00018512"/>
    </source>
</evidence>
<gene>
    <name evidence="16" type="primary">ALG10</name>
    <name evidence="16" type="ORF">LTR16_002956</name>
</gene>
<evidence type="ECO:0000256" key="11">
    <source>
        <dbReference type="ARBA" id="ARBA00023136"/>
    </source>
</evidence>
<evidence type="ECO:0000256" key="2">
    <source>
        <dbReference type="ARBA" id="ARBA00004922"/>
    </source>
</evidence>
<evidence type="ECO:0000256" key="3">
    <source>
        <dbReference type="ARBA" id="ARBA00010600"/>
    </source>
</evidence>
<accession>A0ABR0LY93</accession>
<feature type="transmembrane region" description="Helical" evidence="15">
    <location>
        <begin position="188"/>
        <end position="204"/>
    </location>
</feature>
<feature type="transmembrane region" description="Helical" evidence="15">
    <location>
        <begin position="484"/>
        <end position="504"/>
    </location>
</feature>
<evidence type="ECO:0000313" key="16">
    <source>
        <dbReference type="EMBL" id="KAK5256573.1"/>
    </source>
</evidence>
<dbReference type="InterPro" id="IPR016900">
    <property type="entry name" value="Alg10"/>
</dbReference>
<dbReference type="EC" id="2.4.1.256" evidence="4"/>
<protein>
    <recommendedName>
        <fullName evidence="5">Dol-P-Glc:Glc(2)Man(9)GlcNAc(2)-PP-Dol alpha-1,2-glucosyltransferase</fullName>
        <ecNumber evidence="4">2.4.1.256</ecNumber>
    </recommendedName>
    <alternativeName>
        <fullName evidence="12">Asparagine-linked glycosylation protein 10</fullName>
    </alternativeName>
</protein>
<keyword evidence="17" id="KW-1185">Reference proteome</keyword>
<dbReference type="PANTHER" id="PTHR12989">
    <property type="entry name" value="ALPHA-1,2-GLUCOSYLTRANSFERASE ALG10"/>
    <property type="match status" value="1"/>
</dbReference>
<keyword evidence="9" id="KW-0256">Endoplasmic reticulum</keyword>
<comment type="subcellular location">
    <subcellularLocation>
        <location evidence="1">Endoplasmic reticulum membrane</location>
        <topology evidence="1">Multi-pass membrane protein</topology>
    </subcellularLocation>
</comment>
<feature type="transmembrane region" description="Helical" evidence="15">
    <location>
        <begin position="561"/>
        <end position="581"/>
    </location>
</feature>
<feature type="transmembrane region" description="Helical" evidence="15">
    <location>
        <begin position="424"/>
        <end position="441"/>
    </location>
</feature>